<protein>
    <submittedName>
        <fullName evidence="4">OB-fold domain-containing protein</fullName>
    </submittedName>
</protein>
<dbReference type="InterPro" id="IPR002878">
    <property type="entry name" value="ChsH2_C"/>
</dbReference>
<dbReference type="AlphaFoldDB" id="A0A9X2KP57"/>
<keyword evidence="5" id="KW-1185">Reference proteome</keyword>
<comment type="caution">
    <text evidence="4">The sequence shown here is derived from an EMBL/GenBank/DDBJ whole genome shotgun (WGS) entry which is preliminary data.</text>
</comment>
<dbReference type="RefSeq" id="WP_254292422.1">
    <property type="nucleotide sequence ID" value="NZ_JAMLDX010000004.1"/>
</dbReference>
<reference evidence="4" key="1">
    <citation type="submission" date="2022-05" db="EMBL/GenBank/DDBJ databases">
        <title>Sphingomonas sp. strain MG17 Genome sequencing and assembly.</title>
        <authorList>
            <person name="Kim I."/>
        </authorList>
    </citation>
    <scope>NUCLEOTIDE SEQUENCE</scope>
    <source>
        <strain evidence="4">MG17</strain>
    </source>
</reference>
<evidence type="ECO:0000259" key="3">
    <source>
        <dbReference type="Pfam" id="PF12172"/>
    </source>
</evidence>
<dbReference type="Gene3D" id="6.10.30.10">
    <property type="match status" value="1"/>
</dbReference>
<evidence type="ECO:0000256" key="1">
    <source>
        <dbReference type="SAM" id="MobiDB-lite"/>
    </source>
</evidence>
<proteinExistence type="predicted"/>
<dbReference type="PANTHER" id="PTHR34075">
    <property type="entry name" value="BLR3430 PROTEIN"/>
    <property type="match status" value="1"/>
</dbReference>
<feature type="domain" description="ChsH2 rubredoxin-like zinc ribbon" evidence="3">
    <location>
        <begin position="24"/>
        <end position="59"/>
    </location>
</feature>
<dbReference type="SUPFAM" id="SSF50249">
    <property type="entry name" value="Nucleic acid-binding proteins"/>
    <property type="match status" value="1"/>
</dbReference>
<organism evidence="4 5">
    <name type="scientific">Sphingomonas tagetis</name>
    <dbReference type="NCBI Taxonomy" id="2949092"/>
    <lineage>
        <taxon>Bacteria</taxon>
        <taxon>Pseudomonadati</taxon>
        <taxon>Pseudomonadota</taxon>
        <taxon>Alphaproteobacteria</taxon>
        <taxon>Sphingomonadales</taxon>
        <taxon>Sphingomonadaceae</taxon>
        <taxon>Sphingomonas</taxon>
    </lineage>
</organism>
<dbReference type="InterPro" id="IPR012340">
    <property type="entry name" value="NA-bd_OB-fold"/>
</dbReference>
<dbReference type="InterPro" id="IPR052513">
    <property type="entry name" value="Thioester_dehydratase-like"/>
</dbReference>
<evidence type="ECO:0000259" key="2">
    <source>
        <dbReference type="Pfam" id="PF01796"/>
    </source>
</evidence>
<dbReference type="Proteomes" id="UP001139451">
    <property type="component" value="Unassembled WGS sequence"/>
</dbReference>
<accession>A0A9X2KP57</accession>
<dbReference type="InterPro" id="IPR022002">
    <property type="entry name" value="ChsH2_Znr"/>
</dbReference>
<evidence type="ECO:0000313" key="4">
    <source>
        <dbReference type="EMBL" id="MCP3730303.1"/>
    </source>
</evidence>
<dbReference type="Pfam" id="PF01796">
    <property type="entry name" value="OB_ChsH2_C"/>
    <property type="match status" value="1"/>
</dbReference>
<evidence type="ECO:0000313" key="5">
    <source>
        <dbReference type="Proteomes" id="UP001139451"/>
    </source>
</evidence>
<feature type="domain" description="ChsH2 C-terminal OB-fold" evidence="2">
    <location>
        <begin position="62"/>
        <end position="125"/>
    </location>
</feature>
<sequence length="144" mass="15958">MTDPRPAGAQRPLPKPTPETAHFWEGTRAGELRLQTCMGCEKTYFPPRFFCPKCGSRSVKMVKASGRATLYSYVIAQRPVPGFTPPYGICVVELEEGPRMMTNVVGCPQTPEALQLDMPLTVVFEPKDDTITLPLFQPAGEQVR</sequence>
<name>A0A9X2KP57_9SPHN</name>
<gene>
    <name evidence="4" type="ORF">M9978_07655</name>
</gene>
<dbReference type="Pfam" id="PF12172">
    <property type="entry name" value="zf-ChsH2"/>
    <property type="match status" value="1"/>
</dbReference>
<feature type="region of interest" description="Disordered" evidence="1">
    <location>
        <begin position="1"/>
        <end position="21"/>
    </location>
</feature>
<dbReference type="EMBL" id="JAMLDX010000004">
    <property type="protein sequence ID" value="MCP3730303.1"/>
    <property type="molecule type" value="Genomic_DNA"/>
</dbReference>
<dbReference type="PANTHER" id="PTHR34075:SF5">
    <property type="entry name" value="BLR3430 PROTEIN"/>
    <property type="match status" value="1"/>
</dbReference>